<dbReference type="AlphaFoldDB" id="A0A336M535"/>
<feature type="compositionally biased region" description="Low complexity" evidence="1">
    <location>
        <begin position="118"/>
        <end position="129"/>
    </location>
</feature>
<dbReference type="VEuPathDB" id="VectorBase:CSON011948"/>
<protein>
    <submittedName>
        <fullName evidence="2">CSON011948 protein</fullName>
    </submittedName>
</protein>
<feature type="region of interest" description="Disordered" evidence="1">
    <location>
        <begin position="1"/>
        <end position="140"/>
    </location>
</feature>
<gene>
    <name evidence="2" type="primary">CSON011948</name>
</gene>
<sequence length="155" mass="16064">MMKAAQAPGVGSGLPLGGGPNQGGHSPSQQHQNMHGAQGGSSSGSPSNFLPPGHSPTPSSTPVSELSPGLSPPSQVPWEQKPLPQWGQNNGAQGDHKPPPHMSMPPSSQAQLPPPNHGHPGPHQSHPGSQMGGYMPQYWYQPETNPSLLTVWPAV</sequence>
<evidence type="ECO:0000256" key="1">
    <source>
        <dbReference type="SAM" id="MobiDB-lite"/>
    </source>
</evidence>
<feature type="compositionally biased region" description="Gly residues" evidence="1">
    <location>
        <begin position="10"/>
        <end position="22"/>
    </location>
</feature>
<name>A0A336M535_CULSO</name>
<dbReference type="OMA" id="LNSWDMT"/>
<evidence type="ECO:0000313" key="2">
    <source>
        <dbReference type="EMBL" id="SSX25120.1"/>
    </source>
</evidence>
<proteinExistence type="predicted"/>
<feature type="compositionally biased region" description="Low complexity" evidence="1">
    <location>
        <begin position="43"/>
        <end position="68"/>
    </location>
</feature>
<dbReference type="EMBL" id="UFQT01000543">
    <property type="protein sequence ID" value="SSX25120.1"/>
    <property type="molecule type" value="Genomic_DNA"/>
</dbReference>
<reference evidence="2" key="1">
    <citation type="submission" date="2018-07" db="EMBL/GenBank/DDBJ databases">
        <authorList>
            <person name="Quirk P.G."/>
            <person name="Krulwich T.A."/>
        </authorList>
    </citation>
    <scope>NUCLEOTIDE SEQUENCE</scope>
</reference>
<organism evidence="2">
    <name type="scientific">Culicoides sonorensis</name>
    <name type="common">Biting midge</name>
    <dbReference type="NCBI Taxonomy" id="179676"/>
    <lineage>
        <taxon>Eukaryota</taxon>
        <taxon>Metazoa</taxon>
        <taxon>Ecdysozoa</taxon>
        <taxon>Arthropoda</taxon>
        <taxon>Hexapoda</taxon>
        <taxon>Insecta</taxon>
        <taxon>Pterygota</taxon>
        <taxon>Neoptera</taxon>
        <taxon>Endopterygota</taxon>
        <taxon>Diptera</taxon>
        <taxon>Nematocera</taxon>
        <taxon>Chironomoidea</taxon>
        <taxon>Ceratopogonidae</taxon>
        <taxon>Ceratopogoninae</taxon>
        <taxon>Culicoides</taxon>
        <taxon>Monoculicoides</taxon>
    </lineage>
</organism>
<accession>A0A336M535</accession>